<gene>
    <name evidence="1" type="ORF">SAMN05660461_3865</name>
</gene>
<sequence length="357" mass="42030">MIMQEQYLKNKRILFVGQIFYDYHTKILDELKNQGAEVDFYENKFFPEYEKSSWLARSVRKFFLPNRKKKYNDEIINSIGLKEYDYFFCIGGFSITPELLTHVKTFNKKIISIIYFWDSFSVWDHSKLFLLFDRAYSFDPLDCDKWEALKYLPLFYTNEYTAVDNSAANKEDIDLLYIGSVGLASMNRCDILLDLDHYSRRMELRSFLRLYFQANDATRGRKVLNAIKRLLFPGYRTLIAKINKCKNEADFITTSVLGREEVAELTNRAKCVVDIPVPGQVGLTIRTIETLARGKKVITSNVNIKKESIYNKEYVYVLEGSDFEVDREFISSVPTHKLDIEDFHITNWLRRIFTDVN</sequence>
<keyword evidence="2" id="KW-1185">Reference proteome</keyword>
<dbReference type="EMBL" id="FUZZ01000003">
    <property type="protein sequence ID" value="SKD07901.1"/>
    <property type="molecule type" value="Genomic_DNA"/>
</dbReference>
<accession>A0A1T5P5D7</accession>
<reference evidence="1 2" key="1">
    <citation type="submission" date="2017-02" db="EMBL/GenBank/DDBJ databases">
        <authorList>
            <person name="Peterson S.W."/>
        </authorList>
    </citation>
    <scope>NUCLEOTIDE SEQUENCE [LARGE SCALE GENOMIC DNA]</scope>
    <source>
        <strain evidence="1 2">DSM 18108</strain>
    </source>
</reference>
<name>A0A1T5P5D7_9BACT</name>
<proteinExistence type="predicted"/>
<protein>
    <submittedName>
        <fullName evidence="1">Uncharacterized protein</fullName>
    </submittedName>
</protein>
<dbReference type="STRING" id="393003.SAMN05660461_3865"/>
<dbReference type="AlphaFoldDB" id="A0A1T5P5D7"/>
<evidence type="ECO:0000313" key="2">
    <source>
        <dbReference type="Proteomes" id="UP000190166"/>
    </source>
</evidence>
<dbReference type="Proteomes" id="UP000190166">
    <property type="component" value="Unassembled WGS sequence"/>
</dbReference>
<dbReference type="RefSeq" id="WP_079471149.1">
    <property type="nucleotide sequence ID" value="NZ_FUZZ01000003.1"/>
</dbReference>
<organism evidence="1 2">
    <name type="scientific">Chitinophaga ginsengisegetis</name>
    <dbReference type="NCBI Taxonomy" id="393003"/>
    <lineage>
        <taxon>Bacteria</taxon>
        <taxon>Pseudomonadati</taxon>
        <taxon>Bacteroidota</taxon>
        <taxon>Chitinophagia</taxon>
        <taxon>Chitinophagales</taxon>
        <taxon>Chitinophagaceae</taxon>
        <taxon>Chitinophaga</taxon>
    </lineage>
</organism>
<evidence type="ECO:0000313" key="1">
    <source>
        <dbReference type="EMBL" id="SKD07901.1"/>
    </source>
</evidence>